<protein>
    <submittedName>
        <fullName evidence="1">Putative addiction module killer protein</fullName>
    </submittedName>
</protein>
<dbReference type="InterPro" id="IPR009241">
    <property type="entry name" value="HigB-like"/>
</dbReference>
<reference evidence="2" key="1">
    <citation type="submission" date="2016-10" db="EMBL/GenBank/DDBJ databases">
        <authorList>
            <person name="Varghese N."/>
            <person name="Submissions S."/>
        </authorList>
    </citation>
    <scope>NUCLEOTIDE SEQUENCE [LARGE SCALE GENOMIC DNA]</scope>
    <source>
        <strain evidence="2">DSM 26471</strain>
    </source>
</reference>
<dbReference type="RefSeq" id="WP_090061412.1">
    <property type="nucleotide sequence ID" value="NZ_FORH01000005.1"/>
</dbReference>
<dbReference type="PIRSF" id="PIRSF028744">
    <property type="entry name" value="Addict_mod_HI1419"/>
    <property type="match status" value="1"/>
</dbReference>
<keyword evidence="2" id="KW-1185">Reference proteome</keyword>
<dbReference type="NCBIfam" id="TIGR02683">
    <property type="entry name" value="upstrm_HI1419"/>
    <property type="match status" value="1"/>
</dbReference>
<evidence type="ECO:0000313" key="2">
    <source>
        <dbReference type="Proteomes" id="UP000199630"/>
    </source>
</evidence>
<accession>A0A1I3TV58</accession>
<proteinExistence type="predicted"/>
<name>A0A1I3TV58_9RHOB</name>
<dbReference type="Pfam" id="PF05973">
    <property type="entry name" value="Gp49"/>
    <property type="match status" value="1"/>
</dbReference>
<gene>
    <name evidence="1" type="ORF">SAMN04487991_2910</name>
</gene>
<dbReference type="PANTHER" id="PTHR41791">
    <property type="entry name" value="SSL7039 PROTEIN"/>
    <property type="match status" value="1"/>
</dbReference>
<dbReference type="EMBL" id="FORH01000005">
    <property type="protein sequence ID" value="SFJ75148.1"/>
    <property type="molecule type" value="Genomic_DNA"/>
</dbReference>
<dbReference type="InterPro" id="IPR014056">
    <property type="entry name" value="TypeIITA-like_toxin_pred"/>
</dbReference>
<dbReference type="PANTHER" id="PTHR41791:SF1">
    <property type="entry name" value="SSL7039 PROTEIN"/>
    <property type="match status" value="1"/>
</dbReference>
<sequence length="98" mass="11008">MIEIRQTNEFHDWLTGLKDARAKQKIATRVRRMAFGNMGDVKPVGAGVSEMRIDEGAGYRVYFIQRGKVVVVLLCGGTKKRQQADIENAKALAQEWKG</sequence>
<evidence type="ECO:0000313" key="1">
    <source>
        <dbReference type="EMBL" id="SFJ75148.1"/>
    </source>
</evidence>
<dbReference type="AlphaFoldDB" id="A0A1I3TV58"/>
<dbReference type="Proteomes" id="UP000199630">
    <property type="component" value="Unassembled WGS sequence"/>
</dbReference>
<organism evidence="1 2">
    <name type="scientific">Celeribacter neptunius</name>
    <dbReference type="NCBI Taxonomy" id="588602"/>
    <lineage>
        <taxon>Bacteria</taxon>
        <taxon>Pseudomonadati</taxon>
        <taxon>Pseudomonadota</taxon>
        <taxon>Alphaproteobacteria</taxon>
        <taxon>Rhodobacterales</taxon>
        <taxon>Roseobacteraceae</taxon>
        <taxon>Celeribacter</taxon>
    </lineage>
</organism>
<dbReference type="OrthoDB" id="5296237at2"/>